<dbReference type="Gene3D" id="1.10.10.10">
    <property type="entry name" value="Winged helix-like DNA-binding domain superfamily/Winged helix DNA-binding domain"/>
    <property type="match status" value="1"/>
</dbReference>
<dbReference type="EMBL" id="JAOYOD010000001">
    <property type="protein sequence ID" value="MCV9387806.1"/>
    <property type="molecule type" value="Genomic_DNA"/>
</dbReference>
<keyword evidence="6" id="KW-1185">Reference proteome</keyword>
<evidence type="ECO:0000313" key="5">
    <source>
        <dbReference type="EMBL" id="MCV9387806.1"/>
    </source>
</evidence>
<evidence type="ECO:0000256" key="3">
    <source>
        <dbReference type="ARBA" id="ARBA00023125"/>
    </source>
</evidence>
<dbReference type="PIRSF" id="PIRSF019455">
    <property type="entry name" value="CopR_AtkY"/>
    <property type="match status" value="1"/>
</dbReference>
<comment type="similarity">
    <text evidence="1">Belongs to the BlaI transcriptional regulatory family.</text>
</comment>
<keyword evidence="3" id="KW-0238">DNA-binding</keyword>
<dbReference type="Pfam" id="PF03965">
    <property type="entry name" value="Penicillinase_R"/>
    <property type="match status" value="1"/>
</dbReference>
<proteinExistence type="inferred from homology"/>
<organism evidence="5 6">
    <name type="scientific">Reichenbachiella ulvae</name>
    <dbReference type="NCBI Taxonomy" id="2980104"/>
    <lineage>
        <taxon>Bacteria</taxon>
        <taxon>Pseudomonadati</taxon>
        <taxon>Bacteroidota</taxon>
        <taxon>Cytophagia</taxon>
        <taxon>Cytophagales</taxon>
        <taxon>Reichenbachiellaceae</taxon>
        <taxon>Reichenbachiella</taxon>
    </lineage>
</organism>
<protein>
    <submittedName>
        <fullName evidence="5">BlaI/MecI/CopY family transcriptional regulator</fullName>
    </submittedName>
</protein>
<keyword evidence="4" id="KW-0804">Transcription</keyword>
<dbReference type="InterPro" id="IPR036390">
    <property type="entry name" value="WH_DNA-bd_sf"/>
</dbReference>
<dbReference type="Gene3D" id="1.10.4040.10">
    <property type="entry name" value="Penicillinase repressor domain"/>
    <property type="match status" value="1"/>
</dbReference>
<gene>
    <name evidence="5" type="ORF">N7U62_14075</name>
</gene>
<dbReference type="SUPFAM" id="SSF46785">
    <property type="entry name" value="Winged helix' DNA-binding domain"/>
    <property type="match status" value="1"/>
</dbReference>
<dbReference type="InterPro" id="IPR005650">
    <property type="entry name" value="BlaI_family"/>
</dbReference>
<name>A0ABT3CVS4_9BACT</name>
<keyword evidence="2" id="KW-0805">Transcription regulation</keyword>
<evidence type="ECO:0000256" key="4">
    <source>
        <dbReference type="ARBA" id="ARBA00023163"/>
    </source>
</evidence>
<dbReference type="InterPro" id="IPR036388">
    <property type="entry name" value="WH-like_DNA-bd_sf"/>
</dbReference>
<accession>A0ABT3CVS4</accession>
<reference evidence="5 6" key="1">
    <citation type="submission" date="2022-10" db="EMBL/GenBank/DDBJ databases">
        <title>Comparative genomics and taxonomic characterization of three novel marine species of genus Reichenbachiella exhibiting antioxidant and polysaccharide degradation activities.</title>
        <authorList>
            <person name="Muhammad N."/>
            <person name="Lee Y.-J."/>
            <person name="Ko J."/>
            <person name="Kim S.-G."/>
        </authorList>
    </citation>
    <scope>NUCLEOTIDE SEQUENCE [LARGE SCALE GENOMIC DNA]</scope>
    <source>
        <strain evidence="5 6">ABR2-5</strain>
    </source>
</reference>
<evidence type="ECO:0000313" key="6">
    <source>
        <dbReference type="Proteomes" id="UP001300692"/>
    </source>
</evidence>
<comment type="caution">
    <text evidence="5">The sequence shown here is derived from an EMBL/GenBank/DDBJ whole genome shotgun (WGS) entry which is preliminary data.</text>
</comment>
<evidence type="ECO:0000256" key="2">
    <source>
        <dbReference type="ARBA" id="ARBA00023015"/>
    </source>
</evidence>
<dbReference type="RefSeq" id="WP_264138624.1">
    <property type="nucleotide sequence ID" value="NZ_JAOYOD010000001.1"/>
</dbReference>
<dbReference type="Proteomes" id="UP001300692">
    <property type="component" value="Unassembled WGS sequence"/>
</dbReference>
<evidence type="ECO:0000256" key="1">
    <source>
        <dbReference type="ARBA" id="ARBA00011046"/>
    </source>
</evidence>
<sequence length="125" mass="14517">MTTLTKAEEKIMKILWEIGEGFIKDIQAEYPDPKPPYNSVSTIVRVLVQKEIVGFKAFGKSHQYYPLVSKEAYRKGQLSRLVSDYYNNSLKQVVNFFSESKELDEKELDEVMNMLEDLKKSKKDA</sequence>